<proteinExistence type="predicted"/>
<dbReference type="InterPro" id="IPR001054">
    <property type="entry name" value="A/G_cyclase"/>
</dbReference>
<dbReference type="Pfam" id="PF00211">
    <property type="entry name" value="Guanylate_cyc"/>
    <property type="match status" value="1"/>
</dbReference>
<evidence type="ECO:0000313" key="9">
    <source>
        <dbReference type="Proteomes" id="UP000294546"/>
    </source>
</evidence>
<dbReference type="EMBL" id="SMFU01000007">
    <property type="protein sequence ID" value="TCK08736.1"/>
    <property type="molecule type" value="Genomic_DNA"/>
</dbReference>
<dbReference type="GO" id="GO:0000166">
    <property type="term" value="F:nucleotide binding"/>
    <property type="evidence" value="ECO:0007669"/>
    <property type="project" value="UniProtKB-KW"/>
</dbReference>
<dbReference type="SMART" id="SM00044">
    <property type="entry name" value="CYCc"/>
    <property type="match status" value="1"/>
</dbReference>
<dbReference type="GO" id="GO:0035556">
    <property type="term" value="P:intracellular signal transduction"/>
    <property type="evidence" value="ECO:0007669"/>
    <property type="project" value="InterPro"/>
</dbReference>
<dbReference type="InterPro" id="IPR050401">
    <property type="entry name" value="Cyclic_nucleotide_synthase"/>
</dbReference>
<dbReference type="PANTHER" id="PTHR11920">
    <property type="entry name" value="GUANYLYL CYCLASE"/>
    <property type="match status" value="1"/>
</dbReference>
<dbReference type="PROSITE" id="PS50125">
    <property type="entry name" value="GUANYLATE_CYCLASE_2"/>
    <property type="match status" value="1"/>
</dbReference>
<dbReference type="OrthoDB" id="9806704at2"/>
<keyword evidence="3" id="KW-0547">Nucleotide-binding</keyword>
<evidence type="ECO:0000256" key="4">
    <source>
        <dbReference type="ARBA" id="ARBA00022989"/>
    </source>
</evidence>
<organism evidence="8 9">
    <name type="scientific">Marinobacterium mangrovicola</name>
    <dbReference type="NCBI Taxonomy" id="1476959"/>
    <lineage>
        <taxon>Bacteria</taxon>
        <taxon>Pseudomonadati</taxon>
        <taxon>Pseudomonadota</taxon>
        <taxon>Gammaproteobacteria</taxon>
        <taxon>Oceanospirillales</taxon>
        <taxon>Oceanospirillaceae</taxon>
        <taxon>Marinobacterium</taxon>
    </lineage>
</organism>
<keyword evidence="2" id="KW-0812">Transmembrane</keyword>
<dbReference type="Proteomes" id="UP000294546">
    <property type="component" value="Unassembled WGS sequence"/>
</dbReference>
<comment type="subcellular location">
    <subcellularLocation>
        <location evidence="1">Membrane</location>
    </subcellularLocation>
</comment>
<dbReference type="InterPro" id="IPR029787">
    <property type="entry name" value="Nucleotide_cyclase"/>
</dbReference>
<name>A0A4V2PEE5_9GAMM</name>
<dbReference type="PANTHER" id="PTHR11920:SF335">
    <property type="entry name" value="GUANYLATE CYCLASE"/>
    <property type="match status" value="1"/>
</dbReference>
<sequence>MDKSIDTRALLQQIHLAVALVDIEQNTICFENACFFDWFPPPAQEQGDFSDRVPSLELEKAKQRLQARGSYRLEVDVQIKGRATPVRIEMHQVEYQGQARTLVEARDISKEKESQYMLDSYSRLAEKNAKALEREKDRVERLLLNVMPKQVYEELKNYGTTTPQHFENAAILMLDFVRFTDMQISHDASALVSELNDIFSAFDRIVEMFGCERIRTIGDSYMAVSGVPEESGEDTANIARVALRMRRYLEKRNSAHSNQWRGRIGINTGPVIGSLVGIQKYVYDLFGPGVNLAARMESHSEPMRITLNQATYELLKDDFICTERGEAEIKGFGPMTLYFLEEEARQHYR</sequence>
<dbReference type="Gene3D" id="3.30.70.1230">
    <property type="entry name" value="Nucleotide cyclase"/>
    <property type="match status" value="1"/>
</dbReference>
<evidence type="ECO:0000313" key="8">
    <source>
        <dbReference type="EMBL" id="TCK08736.1"/>
    </source>
</evidence>
<evidence type="ECO:0000256" key="5">
    <source>
        <dbReference type="ARBA" id="ARBA00023136"/>
    </source>
</evidence>
<evidence type="ECO:0000256" key="1">
    <source>
        <dbReference type="ARBA" id="ARBA00004370"/>
    </source>
</evidence>
<dbReference type="RefSeq" id="WP_132287890.1">
    <property type="nucleotide sequence ID" value="NZ_SMFU01000007.1"/>
</dbReference>
<reference evidence="8 9" key="1">
    <citation type="submission" date="2019-03" db="EMBL/GenBank/DDBJ databases">
        <title>Genomic Encyclopedia of Archaeal and Bacterial Type Strains, Phase II (KMG-II): from individual species to whole genera.</title>
        <authorList>
            <person name="Goeker M."/>
        </authorList>
    </citation>
    <scope>NUCLEOTIDE SEQUENCE [LARGE SCALE GENOMIC DNA]</scope>
    <source>
        <strain evidence="8 9">DSM 27697</strain>
    </source>
</reference>
<accession>A0A4V2PEE5</accession>
<keyword evidence="6" id="KW-0456">Lyase</keyword>
<evidence type="ECO:0000259" key="7">
    <source>
        <dbReference type="PROSITE" id="PS50125"/>
    </source>
</evidence>
<dbReference type="AlphaFoldDB" id="A0A4V2PEE5"/>
<comment type="caution">
    <text evidence="8">The sequence shown here is derived from an EMBL/GenBank/DDBJ whole genome shotgun (WGS) entry which is preliminary data.</text>
</comment>
<protein>
    <submittedName>
        <fullName evidence="8">Class 3 adenylate cyclase</fullName>
    </submittedName>
</protein>
<evidence type="ECO:0000256" key="3">
    <source>
        <dbReference type="ARBA" id="ARBA00022741"/>
    </source>
</evidence>
<dbReference type="SUPFAM" id="SSF55073">
    <property type="entry name" value="Nucleotide cyclase"/>
    <property type="match status" value="1"/>
</dbReference>
<keyword evidence="5" id="KW-0472">Membrane</keyword>
<gene>
    <name evidence="8" type="ORF">CLV83_0828</name>
</gene>
<keyword evidence="4" id="KW-1133">Transmembrane helix</keyword>
<dbReference type="GO" id="GO:0004016">
    <property type="term" value="F:adenylate cyclase activity"/>
    <property type="evidence" value="ECO:0007669"/>
    <property type="project" value="UniProtKB-ARBA"/>
</dbReference>
<dbReference type="CDD" id="cd07302">
    <property type="entry name" value="CHD"/>
    <property type="match status" value="1"/>
</dbReference>
<feature type="domain" description="Guanylate cyclase" evidence="7">
    <location>
        <begin position="170"/>
        <end position="297"/>
    </location>
</feature>
<evidence type="ECO:0000256" key="2">
    <source>
        <dbReference type="ARBA" id="ARBA00022692"/>
    </source>
</evidence>
<dbReference type="GO" id="GO:0009190">
    <property type="term" value="P:cyclic nucleotide biosynthetic process"/>
    <property type="evidence" value="ECO:0007669"/>
    <property type="project" value="InterPro"/>
</dbReference>
<evidence type="ECO:0000256" key="6">
    <source>
        <dbReference type="ARBA" id="ARBA00023239"/>
    </source>
</evidence>
<keyword evidence="9" id="KW-1185">Reference proteome</keyword>
<dbReference type="GO" id="GO:0016020">
    <property type="term" value="C:membrane"/>
    <property type="evidence" value="ECO:0007669"/>
    <property type="project" value="UniProtKB-SubCell"/>
</dbReference>